<keyword evidence="2" id="KW-1185">Reference proteome</keyword>
<dbReference type="AlphaFoldDB" id="A0A3D9DRW6"/>
<reference evidence="1 2" key="1">
    <citation type="submission" date="2018-07" db="EMBL/GenBank/DDBJ databases">
        <title>Genomic Encyclopedia of Type Strains, Phase IV (KMG-IV): sequencing the most valuable type-strain genomes for metagenomic binning, comparative biology and taxonomic classification.</title>
        <authorList>
            <person name="Goeker M."/>
        </authorList>
    </citation>
    <scope>NUCLEOTIDE SEQUENCE [LARGE SCALE GENOMIC DNA]</scope>
    <source>
        <strain evidence="1 2">DSM 14324</strain>
    </source>
</reference>
<evidence type="ECO:0000313" key="1">
    <source>
        <dbReference type="EMBL" id="REC93385.1"/>
    </source>
</evidence>
<organism evidence="1 2">
    <name type="scientific">Kushneria indalinina DSM 14324</name>
    <dbReference type="NCBI Taxonomy" id="1122140"/>
    <lineage>
        <taxon>Bacteria</taxon>
        <taxon>Pseudomonadati</taxon>
        <taxon>Pseudomonadota</taxon>
        <taxon>Gammaproteobacteria</taxon>
        <taxon>Oceanospirillales</taxon>
        <taxon>Halomonadaceae</taxon>
        <taxon>Kushneria</taxon>
    </lineage>
</organism>
<protein>
    <submittedName>
        <fullName evidence="1">Uncharacterized protein</fullName>
    </submittedName>
</protein>
<proteinExistence type="predicted"/>
<gene>
    <name evidence="1" type="ORF">C8D72_3430</name>
</gene>
<evidence type="ECO:0000313" key="2">
    <source>
        <dbReference type="Proteomes" id="UP000256334"/>
    </source>
</evidence>
<dbReference type="OrthoDB" id="5563425at2"/>
<comment type="caution">
    <text evidence="1">The sequence shown here is derived from an EMBL/GenBank/DDBJ whole genome shotgun (WGS) entry which is preliminary data.</text>
</comment>
<dbReference type="Proteomes" id="UP000256334">
    <property type="component" value="Unassembled WGS sequence"/>
</dbReference>
<name>A0A3D9DRW6_9GAMM</name>
<dbReference type="RefSeq" id="WP_115855637.1">
    <property type="nucleotide sequence ID" value="NZ_QRDJ01000012.1"/>
</dbReference>
<dbReference type="EMBL" id="QRDJ01000012">
    <property type="protein sequence ID" value="REC93385.1"/>
    <property type="molecule type" value="Genomic_DNA"/>
</dbReference>
<accession>A0A3D9DRW6</accession>
<sequence length="198" mass="22489">MSTSTPLWRLEEAPELFLDGYVADGDRAVFLSLWGRDTAIHELMAKLTLPVAEGGWTGITLQQDGKQVALQLDRERLAKRTTRTYRQTRFGSLLNLWLYDARCQDPDRANRQCYAIFNERDPHQDKSAMLWSRLCDLAAFPLLDHWQPTIVQLLLEHGAIRMLDQASERLSGVWIDLSLASVQDAIGQLIHSGNLATQ</sequence>